<dbReference type="GO" id="GO:0052716">
    <property type="term" value="F:hydroquinone:oxygen oxidoreductase activity"/>
    <property type="evidence" value="ECO:0007669"/>
    <property type="project" value="UniProtKB-EC"/>
</dbReference>
<organism evidence="17 18">
    <name type="scientific">Carex littledalei</name>
    <dbReference type="NCBI Taxonomy" id="544730"/>
    <lineage>
        <taxon>Eukaryota</taxon>
        <taxon>Viridiplantae</taxon>
        <taxon>Streptophyta</taxon>
        <taxon>Embryophyta</taxon>
        <taxon>Tracheophyta</taxon>
        <taxon>Spermatophyta</taxon>
        <taxon>Magnoliopsida</taxon>
        <taxon>Liliopsida</taxon>
        <taxon>Poales</taxon>
        <taxon>Cyperaceae</taxon>
        <taxon>Cyperoideae</taxon>
        <taxon>Cariceae</taxon>
        <taxon>Carex</taxon>
        <taxon>Carex subgen. Euthyceras</taxon>
    </lineage>
</organism>
<dbReference type="Pfam" id="PF00394">
    <property type="entry name" value="Cu-oxidase"/>
    <property type="match status" value="2"/>
</dbReference>
<feature type="domain" description="Plastocyanin-like" evidence="14">
    <location>
        <begin position="624"/>
        <end position="778"/>
    </location>
</feature>
<dbReference type="GO" id="GO:0046274">
    <property type="term" value="P:lignin catabolic process"/>
    <property type="evidence" value="ECO:0007669"/>
    <property type="project" value="UniProtKB-KW"/>
</dbReference>
<keyword evidence="6 13" id="KW-0052">Apoplast</keyword>
<evidence type="ECO:0000256" key="5">
    <source>
        <dbReference type="ARBA" id="ARBA00012297"/>
    </source>
</evidence>
<dbReference type="Pfam" id="PF07732">
    <property type="entry name" value="Cu-oxidase_3"/>
    <property type="match status" value="2"/>
</dbReference>
<evidence type="ECO:0000256" key="9">
    <source>
        <dbReference type="ARBA" id="ARBA00022737"/>
    </source>
</evidence>
<feature type="domain" description="Plastocyanin-like" evidence="15">
    <location>
        <begin position="886"/>
        <end position="1020"/>
    </location>
</feature>
<comment type="function">
    <text evidence="2 13">Lignin degradation and detoxification of lignin-derived products.</text>
</comment>
<comment type="cofactor">
    <cofactor evidence="13">
        <name>Cu cation</name>
        <dbReference type="ChEBI" id="CHEBI:23378"/>
    </cofactor>
    <text evidence="13">Binds 4 Cu cations per monomer.</text>
</comment>
<comment type="subcellular location">
    <subcellularLocation>
        <location evidence="3 13">Secreted</location>
        <location evidence="3 13">Extracellular space</location>
        <location evidence="3 13">Apoplast</location>
    </subcellularLocation>
</comment>
<dbReference type="AlphaFoldDB" id="A0A833V8Y7"/>
<evidence type="ECO:0000256" key="6">
    <source>
        <dbReference type="ARBA" id="ARBA00022523"/>
    </source>
</evidence>
<comment type="catalytic activity">
    <reaction evidence="1 13">
        <text>4 hydroquinone + O2 = 4 benzosemiquinone + 2 H2O</text>
        <dbReference type="Rhea" id="RHEA:11276"/>
        <dbReference type="ChEBI" id="CHEBI:15377"/>
        <dbReference type="ChEBI" id="CHEBI:15379"/>
        <dbReference type="ChEBI" id="CHEBI:17594"/>
        <dbReference type="ChEBI" id="CHEBI:17977"/>
        <dbReference type="EC" id="1.10.3.2"/>
    </reaction>
</comment>
<dbReference type="PROSITE" id="PS00080">
    <property type="entry name" value="MULTICOPPER_OXIDASE2"/>
    <property type="match status" value="1"/>
</dbReference>
<feature type="domain" description="Plastocyanin-like" evidence="16">
    <location>
        <begin position="37"/>
        <end position="151"/>
    </location>
</feature>
<dbReference type="InterPro" id="IPR008972">
    <property type="entry name" value="Cupredoxin"/>
</dbReference>
<comment type="caution">
    <text evidence="17">The sequence shown here is derived from an EMBL/GenBank/DDBJ whole genome shotgun (WGS) entry which is preliminary data.</text>
</comment>
<keyword evidence="18" id="KW-1185">Reference proteome</keyword>
<evidence type="ECO:0000256" key="10">
    <source>
        <dbReference type="ARBA" id="ARBA00023002"/>
    </source>
</evidence>
<dbReference type="EMBL" id="SWLB01000015">
    <property type="protein sequence ID" value="KAF3329232.1"/>
    <property type="molecule type" value="Genomic_DNA"/>
</dbReference>
<evidence type="ECO:0000256" key="8">
    <source>
        <dbReference type="ARBA" id="ARBA00022723"/>
    </source>
</evidence>
<reference evidence="17" key="1">
    <citation type="submission" date="2020-01" db="EMBL/GenBank/DDBJ databases">
        <title>Genome sequence of Kobresia littledalei, the first chromosome-level genome in the family Cyperaceae.</title>
        <authorList>
            <person name="Qu G."/>
        </authorList>
    </citation>
    <scope>NUCLEOTIDE SEQUENCE</scope>
    <source>
        <strain evidence="17">C.B.Clarke</strain>
        <tissue evidence="17">Leaf</tissue>
    </source>
</reference>
<dbReference type="InterPro" id="IPR011706">
    <property type="entry name" value="Cu-oxidase_C"/>
</dbReference>
<keyword evidence="12 13" id="KW-0439">Lignin degradation</keyword>
<name>A0A833V8Y7_9POAL</name>
<dbReference type="InterPro" id="IPR034285">
    <property type="entry name" value="CuRO_2_LCC"/>
</dbReference>
<feature type="domain" description="Plastocyanin-like" evidence="15">
    <location>
        <begin position="427"/>
        <end position="538"/>
    </location>
</feature>
<dbReference type="CDD" id="cd13875">
    <property type="entry name" value="CuRO_2_LCC_plant"/>
    <property type="match status" value="2"/>
</dbReference>
<dbReference type="PANTHER" id="PTHR11709:SF262">
    <property type="entry name" value="LACCASE-14"/>
    <property type="match status" value="1"/>
</dbReference>
<evidence type="ECO:0000256" key="13">
    <source>
        <dbReference type="RuleBase" id="RU361119"/>
    </source>
</evidence>
<evidence type="ECO:0000256" key="3">
    <source>
        <dbReference type="ARBA" id="ARBA00004271"/>
    </source>
</evidence>
<evidence type="ECO:0000259" key="14">
    <source>
        <dbReference type="Pfam" id="PF00394"/>
    </source>
</evidence>
<dbReference type="Proteomes" id="UP000623129">
    <property type="component" value="Unassembled WGS sequence"/>
</dbReference>
<accession>A0A833V8Y7</accession>
<protein>
    <recommendedName>
        <fullName evidence="5 13">Laccase</fullName>
        <ecNumber evidence="5 13">1.10.3.2</ecNumber>
    </recommendedName>
    <alternativeName>
        <fullName evidence="13">Benzenediol:oxygen oxidoreductase</fullName>
    </alternativeName>
    <alternativeName>
        <fullName evidence="13">Diphenol oxidase</fullName>
    </alternativeName>
    <alternativeName>
        <fullName evidence="13">Urishiol oxidase</fullName>
    </alternativeName>
</protein>
<dbReference type="SUPFAM" id="SSF49503">
    <property type="entry name" value="Cupredoxins"/>
    <property type="match status" value="6"/>
</dbReference>
<dbReference type="GO" id="GO:0005507">
    <property type="term" value="F:copper ion binding"/>
    <property type="evidence" value="ECO:0007669"/>
    <property type="project" value="InterPro"/>
</dbReference>
<dbReference type="InterPro" id="IPR002355">
    <property type="entry name" value="Cu_oxidase_Cu_BS"/>
</dbReference>
<dbReference type="InterPro" id="IPR034288">
    <property type="entry name" value="CuRO_1_LCC"/>
</dbReference>
<keyword evidence="11 13" id="KW-0186">Copper</keyword>
<dbReference type="InterPro" id="IPR001117">
    <property type="entry name" value="Cu-oxidase_2nd"/>
</dbReference>
<dbReference type="InterPro" id="IPR045087">
    <property type="entry name" value="Cu-oxidase_fam"/>
</dbReference>
<dbReference type="PROSITE" id="PS00079">
    <property type="entry name" value="MULTICOPPER_OXIDASE1"/>
    <property type="match status" value="1"/>
</dbReference>
<dbReference type="InterPro" id="IPR017761">
    <property type="entry name" value="Laccase"/>
</dbReference>
<feature type="domain" description="Plastocyanin-like" evidence="16">
    <location>
        <begin position="548"/>
        <end position="611"/>
    </location>
</feature>
<evidence type="ECO:0000259" key="16">
    <source>
        <dbReference type="Pfam" id="PF07732"/>
    </source>
</evidence>
<keyword evidence="9 13" id="KW-0677">Repeat</keyword>
<dbReference type="CDD" id="cd13897">
    <property type="entry name" value="CuRO_3_LCC_plant"/>
    <property type="match status" value="1"/>
</dbReference>
<evidence type="ECO:0000256" key="12">
    <source>
        <dbReference type="ARBA" id="ARBA00023185"/>
    </source>
</evidence>
<dbReference type="InterPro" id="IPR011707">
    <property type="entry name" value="Cu-oxidase-like_N"/>
</dbReference>
<keyword evidence="8 13" id="KW-0479">Metal-binding</keyword>
<evidence type="ECO:0000313" key="18">
    <source>
        <dbReference type="Proteomes" id="UP000623129"/>
    </source>
</evidence>
<evidence type="ECO:0000313" key="17">
    <source>
        <dbReference type="EMBL" id="KAF3329232.1"/>
    </source>
</evidence>
<feature type="domain" description="Plastocyanin-like" evidence="14">
    <location>
        <begin position="164"/>
        <end position="320"/>
    </location>
</feature>
<evidence type="ECO:0000256" key="2">
    <source>
        <dbReference type="ARBA" id="ARBA00002075"/>
    </source>
</evidence>
<proteinExistence type="inferred from homology"/>
<comment type="similarity">
    <text evidence="4 13">Belongs to the multicopper oxidase family.</text>
</comment>
<keyword evidence="7 13" id="KW-0964">Secreted</keyword>
<dbReference type="Gene3D" id="2.60.40.420">
    <property type="entry name" value="Cupredoxins - blue copper proteins"/>
    <property type="match status" value="6"/>
</dbReference>
<dbReference type="OrthoDB" id="2121828at2759"/>
<dbReference type="PANTHER" id="PTHR11709">
    <property type="entry name" value="MULTI-COPPER OXIDASE"/>
    <property type="match status" value="1"/>
</dbReference>
<evidence type="ECO:0000256" key="7">
    <source>
        <dbReference type="ARBA" id="ARBA00022525"/>
    </source>
</evidence>
<dbReference type="InterPro" id="IPR033138">
    <property type="entry name" value="Cu_oxidase_CS"/>
</dbReference>
<sequence length="1037" mass="115719">MSTFSRLFLMPLIGIVMLFGFFTSSGVAKTLHRTFIIQEAPYTRLCNHTKNILTVNGLYPGPTISAHNGDIVYVKVINKGNKNITIHWHGVNLPRNPWSDGPEYITQCPIQPGGNFTQRIEFIEEEGTLWWHAHSEFDRATVHGAIVIHPKLGTSFPFAKPHKEFTLILGEWWNQNITDVYNSAVQSGAEFNISDANTINGQPGDFAPCSANDTFKVQVEQGKRYLLRVINSAMSNEFFFAVGGHNVTIVGSDASYTKPYVNEYIMITPGQTFDLLLEANQFVNSSAPYRYYIYATPFFDGSTAVPRNPNATVAILEYKTNSSAQPTVPIFPSLPSFFNTSAADSFTDGLRSLASSQHPVNVPKTVDMSMYVTISVNVEQCPNASCAGPFGGRLAASLNNQSFQIPQIDILDAYYSAISGVYTPNFPDQPPFFFNFTEDNIPQELDFVDKSTKVKVLEFNSTVEIVFQGTNILGGENHPMHLHGHSFYVVGRGNGNFNNATDPLSYNLIDPPYENTIGVPKNGWATIRFRAANPGEFFTYYFFLYCILHGVLQPRDPWSDGPDYITQCPIQPGANFTQQIRLTEEEGTLWWHAHSDFDLATVHGPLIIYPKRGTVYPFSKPHKEFTLILGEWWNKDVNKMLDEALQSGGEVQPSDANTINGQPGDFSPCSQNDTVKVHVEHGKSYLLRLINAALSSEFFFAIAGHQLTVVGTDGSYTKPYATDFIFITPGQTMDILLEANQLQNSSSPSRYYIAARPYIGNPLIGFDGNMTTAILEYKTKNTTLQDPPLLVSLPALDDTDDVTMFADGMHSLANKDHPIDVPKTIDEHMYITVSISDILCPNKSCKGPLGNRFAASLNNVSFETPQIDILHAYYYSIPGVYTTDFPNDPPYYFNFTEDVIPTDLFVTKRATKVKVLKYNTTVEIVFQGTNILGPGENHPMHLHGHSFYVVGRGSGVFDKKKDPLTYNLVDPPQENTVGIPKNSWATIRFRANNPGVWYMHCHVDRHMVWGMDMVFITRNGNSTDAKMVPPPSYMPPC</sequence>
<dbReference type="NCBIfam" id="TIGR03389">
    <property type="entry name" value="laccase"/>
    <property type="match status" value="2"/>
</dbReference>
<keyword evidence="10 13" id="KW-0560">Oxidoreductase</keyword>
<dbReference type="CDD" id="cd13849">
    <property type="entry name" value="CuRO_1_LCC_plant"/>
    <property type="match status" value="1"/>
</dbReference>
<evidence type="ECO:0000256" key="4">
    <source>
        <dbReference type="ARBA" id="ARBA00010609"/>
    </source>
</evidence>
<dbReference type="GO" id="GO:0048046">
    <property type="term" value="C:apoplast"/>
    <property type="evidence" value="ECO:0007669"/>
    <property type="project" value="UniProtKB-SubCell"/>
</dbReference>
<evidence type="ECO:0000259" key="15">
    <source>
        <dbReference type="Pfam" id="PF07731"/>
    </source>
</evidence>
<dbReference type="InterPro" id="IPR034289">
    <property type="entry name" value="CuRO_3_LCC"/>
</dbReference>
<dbReference type="Pfam" id="PF07731">
    <property type="entry name" value="Cu-oxidase_2"/>
    <property type="match status" value="2"/>
</dbReference>
<evidence type="ECO:0000256" key="1">
    <source>
        <dbReference type="ARBA" id="ARBA00000349"/>
    </source>
</evidence>
<evidence type="ECO:0000256" key="11">
    <source>
        <dbReference type="ARBA" id="ARBA00023008"/>
    </source>
</evidence>
<dbReference type="EC" id="1.10.3.2" evidence="5 13"/>
<gene>
    <name evidence="17" type="ORF">FCM35_KLT06310</name>
</gene>